<organism evidence="3 4">
    <name type="scientific">Albimonas pacifica</name>
    <dbReference type="NCBI Taxonomy" id="1114924"/>
    <lineage>
        <taxon>Bacteria</taxon>
        <taxon>Pseudomonadati</taxon>
        <taxon>Pseudomonadota</taxon>
        <taxon>Alphaproteobacteria</taxon>
        <taxon>Rhodobacterales</taxon>
        <taxon>Paracoccaceae</taxon>
        <taxon>Albimonas</taxon>
    </lineage>
</organism>
<evidence type="ECO:0000256" key="2">
    <source>
        <dbReference type="SAM" id="Phobius"/>
    </source>
</evidence>
<keyword evidence="2" id="KW-0472">Membrane</keyword>
<feature type="region of interest" description="Disordered" evidence="1">
    <location>
        <begin position="33"/>
        <end position="83"/>
    </location>
</feature>
<evidence type="ECO:0000313" key="4">
    <source>
        <dbReference type="Proteomes" id="UP000199377"/>
    </source>
</evidence>
<dbReference type="RefSeq" id="WP_092857966.1">
    <property type="nucleotide sequence ID" value="NZ_FOQH01000002.1"/>
</dbReference>
<proteinExistence type="predicted"/>
<keyword evidence="2" id="KW-0812">Transmembrane</keyword>
<keyword evidence="2" id="KW-1133">Transmembrane helix</keyword>
<evidence type="ECO:0000313" key="3">
    <source>
        <dbReference type="EMBL" id="SFH76579.1"/>
    </source>
</evidence>
<name>A0A1I3CQR7_9RHOB</name>
<feature type="compositionally biased region" description="Gly residues" evidence="1">
    <location>
        <begin position="67"/>
        <end position="83"/>
    </location>
</feature>
<sequence>MGDETGAAGLMQWAPFALIGAVFVWVLLRRRRRPGTRADRTTEAAARAAVEAELRRRHRGRDNAGGPNDGAPGGGHGGDGGND</sequence>
<reference evidence="3 4" key="1">
    <citation type="submission" date="2016-10" db="EMBL/GenBank/DDBJ databases">
        <authorList>
            <person name="de Groot N.N."/>
        </authorList>
    </citation>
    <scope>NUCLEOTIDE SEQUENCE [LARGE SCALE GENOMIC DNA]</scope>
    <source>
        <strain evidence="3 4">CGMCC 1.11030</strain>
    </source>
</reference>
<dbReference type="AlphaFoldDB" id="A0A1I3CQR7"/>
<feature type="transmembrane region" description="Helical" evidence="2">
    <location>
        <begin position="6"/>
        <end position="28"/>
    </location>
</feature>
<gene>
    <name evidence="3" type="ORF">SAMN05216258_102137</name>
</gene>
<accession>A0A1I3CQR7</accession>
<dbReference type="Proteomes" id="UP000199377">
    <property type="component" value="Unassembled WGS sequence"/>
</dbReference>
<evidence type="ECO:0000256" key="1">
    <source>
        <dbReference type="SAM" id="MobiDB-lite"/>
    </source>
</evidence>
<protein>
    <submittedName>
        <fullName evidence="3">Uncharacterized protein</fullName>
    </submittedName>
</protein>
<dbReference type="EMBL" id="FOQH01000002">
    <property type="protein sequence ID" value="SFH76579.1"/>
    <property type="molecule type" value="Genomic_DNA"/>
</dbReference>
<keyword evidence="4" id="KW-1185">Reference proteome</keyword>